<gene>
    <name evidence="10" type="ORF">AALO17_22030</name>
</gene>
<dbReference type="Pfam" id="PF02811">
    <property type="entry name" value="PHP"/>
    <property type="match status" value="1"/>
</dbReference>
<dbReference type="RefSeq" id="WP_067558863.1">
    <property type="nucleotide sequence ID" value="NZ_CAMTBT010000087.1"/>
</dbReference>
<dbReference type="InterPro" id="IPR016195">
    <property type="entry name" value="Pol/histidinol_Pase-like"/>
</dbReference>
<dbReference type="InterPro" id="IPR004013">
    <property type="entry name" value="PHP_dom"/>
</dbReference>
<dbReference type="NCBIfam" id="TIGR01856">
    <property type="entry name" value="hisJ_fam"/>
    <property type="match status" value="1"/>
</dbReference>
<dbReference type="OrthoDB" id="9775255at2"/>
<evidence type="ECO:0000313" key="11">
    <source>
        <dbReference type="Proteomes" id="UP000069771"/>
    </source>
</evidence>
<comment type="pathway">
    <text evidence="1 8">Amino-acid biosynthesis; L-histidine biosynthesis; L-histidine from 5-phospho-alpha-D-ribose 1-diphosphate: step 8/9.</text>
</comment>
<dbReference type="Gene3D" id="3.20.20.140">
    <property type="entry name" value="Metal-dependent hydrolases"/>
    <property type="match status" value="1"/>
</dbReference>
<dbReference type="GO" id="GO:0004401">
    <property type="term" value="F:histidinol-phosphatase activity"/>
    <property type="evidence" value="ECO:0007669"/>
    <property type="project" value="UniProtKB-UniRule"/>
</dbReference>
<organism evidence="10 11">
    <name type="scientific">Faecalibaculum rodentium</name>
    <dbReference type="NCBI Taxonomy" id="1702221"/>
    <lineage>
        <taxon>Bacteria</taxon>
        <taxon>Bacillati</taxon>
        <taxon>Bacillota</taxon>
        <taxon>Erysipelotrichia</taxon>
        <taxon>Erysipelotrichales</taxon>
        <taxon>Erysipelotrichaceae</taxon>
        <taxon>Faecalibaculum</taxon>
    </lineage>
</organism>
<keyword evidence="4 8" id="KW-0028">Amino-acid biosynthesis</keyword>
<dbReference type="SUPFAM" id="SSF89550">
    <property type="entry name" value="PHP domain-like"/>
    <property type="match status" value="1"/>
</dbReference>
<dbReference type="GeneID" id="78478775"/>
<evidence type="ECO:0000256" key="1">
    <source>
        <dbReference type="ARBA" id="ARBA00004970"/>
    </source>
</evidence>
<evidence type="ECO:0000256" key="3">
    <source>
        <dbReference type="ARBA" id="ARBA00013085"/>
    </source>
</evidence>
<reference evidence="10 11" key="1">
    <citation type="journal article" date="2016" name="Gut Pathog.">
        <title>Whole genome sequencing of "Faecalibaculum rodentium" ALO17, isolated from C57BL/6J laboratory mouse feces.</title>
        <authorList>
            <person name="Lim S."/>
            <person name="Chang D.H."/>
            <person name="Ahn S."/>
            <person name="Kim B.C."/>
        </authorList>
    </citation>
    <scope>NUCLEOTIDE SEQUENCE [LARGE SCALE GENOMIC DNA]</scope>
    <source>
        <strain evidence="10 11">Alo17</strain>
    </source>
</reference>
<evidence type="ECO:0000256" key="8">
    <source>
        <dbReference type="RuleBase" id="RU366003"/>
    </source>
</evidence>
<keyword evidence="5 8" id="KW-0378">Hydrolase</keyword>
<dbReference type="GO" id="GO:0005737">
    <property type="term" value="C:cytoplasm"/>
    <property type="evidence" value="ECO:0007669"/>
    <property type="project" value="TreeGrafter"/>
</dbReference>
<evidence type="ECO:0000256" key="7">
    <source>
        <dbReference type="ARBA" id="ARBA00049158"/>
    </source>
</evidence>
<accession>A0A140DXG0</accession>
<evidence type="ECO:0000259" key="9">
    <source>
        <dbReference type="Pfam" id="PF02811"/>
    </source>
</evidence>
<evidence type="ECO:0000256" key="6">
    <source>
        <dbReference type="ARBA" id="ARBA00023102"/>
    </source>
</evidence>
<dbReference type="Proteomes" id="UP000069771">
    <property type="component" value="Chromosome"/>
</dbReference>
<keyword evidence="11" id="KW-1185">Reference proteome</keyword>
<name>A0A140DXG0_9FIRM</name>
<proteinExistence type="inferred from homology"/>
<dbReference type="PANTHER" id="PTHR21039">
    <property type="entry name" value="HISTIDINOL PHOSPHATASE-RELATED"/>
    <property type="match status" value="1"/>
</dbReference>
<protein>
    <recommendedName>
        <fullName evidence="3 8">Histidinol-phosphatase</fullName>
        <shortName evidence="8">HolPase</shortName>
        <ecNumber evidence="3 8">3.1.3.15</ecNumber>
    </recommendedName>
</protein>
<feature type="domain" description="PHP" evidence="9">
    <location>
        <begin position="5"/>
        <end position="199"/>
    </location>
</feature>
<dbReference type="InterPro" id="IPR010140">
    <property type="entry name" value="Histidinol_P_phosphatase_HisJ"/>
</dbReference>
<dbReference type="KEGG" id="fro:AALO17_22030"/>
<sequence length="273" mass="30986">MKQNLHTHCRFCDGKDTIEDLARTAIDKGFDSLGFSSHGYAHPLDTCSLDDEREAAYIYSVMEARIRYKDRLKIWLGIEEDLTGRIYADPAFDYVIASCHFIPTPSGEWKPVDYSPEKAREILEEDFGGDFLAYARAYYREVKKIAARPEADIVGHLDLLMKYNEQEAMHPFADPEYLALAQEAIDMLIASGKIFEINTGAMPRGYRSEPYPHAILLQYIHDHGGKVCITSDCHARQNLDCGFDIARARARAAGFDEVMVLTDNGFEPESLWD</sequence>
<dbReference type="PANTHER" id="PTHR21039:SF0">
    <property type="entry name" value="HISTIDINOL-PHOSPHATASE"/>
    <property type="match status" value="1"/>
</dbReference>
<dbReference type="STRING" id="1702221.AALO17_22030"/>
<dbReference type="EC" id="3.1.3.15" evidence="3 8"/>
<dbReference type="AlphaFoldDB" id="A0A140DXG0"/>
<evidence type="ECO:0000256" key="2">
    <source>
        <dbReference type="ARBA" id="ARBA00009152"/>
    </source>
</evidence>
<evidence type="ECO:0000256" key="5">
    <source>
        <dbReference type="ARBA" id="ARBA00022801"/>
    </source>
</evidence>
<dbReference type="UniPathway" id="UPA00031">
    <property type="reaction ID" value="UER00013"/>
</dbReference>
<comment type="catalytic activity">
    <reaction evidence="7 8">
        <text>L-histidinol phosphate + H2O = L-histidinol + phosphate</text>
        <dbReference type="Rhea" id="RHEA:14465"/>
        <dbReference type="ChEBI" id="CHEBI:15377"/>
        <dbReference type="ChEBI" id="CHEBI:43474"/>
        <dbReference type="ChEBI" id="CHEBI:57699"/>
        <dbReference type="ChEBI" id="CHEBI:57980"/>
        <dbReference type="EC" id="3.1.3.15"/>
    </reaction>
</comment>
<evidence type="ECO:0000256" key="4">
    <source>
        <dbReference type="ARBA" id="ARBA00022605"/>
    </source>
</evidence>
<dbReference type="EMBL" id="CP011391">
    <property type="protein sequence ID" value="AMK55337.1"/>
    <property type="molecule type" value="Genomic_DNA"/>
</dbReference>
<comment type="similarity">
    <text evidence="2 8">Belongs to the PHP hydrolase family. HisK subfamily.</text>
</comment>
<keyword evidence="6 8" id="KW-0368">Histidine biosynthesis</keyword>
<dbReference type="GO" id="GO:0000105">
    <property type="term" value="P:L-histidine biosynthetic process"/>
    <property type="evidence" value="ECO:0007669"/>
    <property type="project" value="UniProtKB-UniRule"/>
</dbReference>
<evidence type="ECO:0000313" key="10">
    <source>
        <dbReference type="EMBL" id="AMK55337.1"/>
    </source>
</evidence>